<evidence type="ECO:0000256" key="7">
    <source>
        <dbReference type="ARBA" id="ARBA00022806"/>
    </source>
</evidence>
<dbReference type="InterPro" id="IPR001650">
    <property type="entry name" value="Helicase_C-like"/>
</dbReference>
<dbReference type="Gene3D" id="3.40.50.300">
    <property type="entry name" value="P-loop containing nucleotide triphosphate hydrolases"/>
    <property type="match status" value="2"/>
</dbReference>
<dbReference type="InterPro" id="IPR041372">
    <property type="entry name" value="Cas3_C"/>
</dbReference>
<dbReference type="Pfam" id="PF18395">
    <property type="entry name" value="Cas3_C"/>
    <property type="match status" value="1"/>
</dbReference>
<dbReference type="GO" id="GO:0003723">
    <property type="term" value="F:RNA binding"/>
    <property type="evidence" value="ECO:0007669"/>
    <property type="project" value="TreeGrafter"/>
</dbReference>
<evidence type="ECO:0000259" key="10">
    <source>
        <dbReference type="PROSITE" id="PS51643"/>
    </source>
</evidence>
<dbReference type="InterPro" id="IPR027417">
    <property type="entry name" value="P-loop_NTPase"/>
</dbReference>
<evidence type="ECO:0000256" key="3">
    <source>
        <dbReference type="ARBA" id="ARBA00022722"/>
    </source>
</evidence>
<dbReference type="SMART" id="SM00490">
    <property type="entry name" value="HELICc"/>
    <property type="match status" value="1"/>
</dbReference>
<dbReference type="GO" id="GO:0004518">
    <property type="term" value="F:nuclease activity"/>
    <property type="evidence" value="ECO:0007669"/>
    <property type="project" value="UniProtKB-KW"/>
</dbReference>
<name>A0A540W991_9ACTN</name>
<dbReference type="PROSITE" id="PS51643">
    <property type="entry name" value="HD_CAS3"/>
    <property type="match status" value="1"/>
</dbReference>
<keyword evidence="4" id="KW-0479">Metal-binding</keyword>
<keyword evidence="7" id="KW-0347">Helicase</keyword>
<dbReference type="GO" id="GO:0046872">
    <property type="term" value="F:metal ion binding"/>
    <property type="evidence" value="ECO:0007669"/>
    <property type="project" value="UniProtKB-KW"/>
</dbReference>
<keyword evidence="3" id="KW-0540">Nuclease</keyword>
<dbReference type="CDD" id="cd09641">
    <property type="entry name" value="Cas3''_I"/>
    <property type="match status" value="1"/>
</dbReference>
<comment type="similarity">
    <text evidence="2">In the central section; belongs to the CRISPR-associated helicase Cas3 family.</text>
</comment>
<dbReference type="RefSeq" id="WP_141636071.1">
    <property type="nucleotide sequence ID" value="NZ_VIGB01000003.1"/>
</dbReference>
<dbReference type="InterPro" id="IPR006483">
    <property type="entry name" value="CRISPR-assoc_Cas3_HD"/>
</dbReference>
<dbReference type="Gene3D" id="1.10.3210.30">
    <property type="match status" value="1"/>
</dbReference>
<accession>A0A540W991</accession>
<evidence type="ECO:0000256" key="9">
    <source>
        <dbReference type="ARBA" id="ARBA00023118"/>
    </source>
</evidence>
<dbReference type="EMBL" id="VIGB01000003">
    <property type="protein sequence ID" value="TQF05596.1"/>
    <property type="molecule type" value="Genomic_DNA"/>
</dbReference>
<keyword evidence="5" id="KW-0547">Nucleotide-binding</keyword>
<dbReference type="PANTHER" id="PTHR47963">
    <property type="entry name" value="DEAD-BOX ATP-DEPENDENT RNA HELICASE 47, MITOCHONDRIAL"/>
    <property type="match status" value="1"/>
</dbReference>
<proteinExistence type="inferred from homology"/>
<evidence type="ECO:0000256" key="6">
    <source>
        <dbReference type="ARBA" id="ARBA00022801"/>
    </source>
</evidence>
<evidence type="ECO:0000313" key="12">
    <source>
        <dbReference type="Proteomes" id="UP000319103"/>
    </source>
</evidence>
<reference evidence="11 12" key="1">
    <citation type="submission" date="2019-06" db="EMBL/GenBank/DDBJ databases">
        <title>Description of Kitasatospora acidophila sp. nov. isolated from pine grove soil, and reclassification of Streptomyces novaecaesareae to Kitasatospora novaeceasareae comb. nov.</title>
        <authorList>
            <person name="Kim M.J."/>
        </authorList>
    </citation>
    <scope>NUCLEOTIDE SEQUENCE [LARGE SCALE GENOMIC DNA]</scope>
    <source>
        <strain evidence="11 12">MMS16-CNU292</strain>
    </source>
</reference>
<keyword evidence="8" id="KW-0067">ATP-binding</keyword>
<dbReference type="Proteomes" id="UP000319103">
    <property type="component" value="Unassembled WGS sequence"/>
</dbReference>
<dbReference type="GO" id="GO:0005524">
    <property type="term" value="F:ATP binding"/>
    <property type="evidence" value="ECO:0007669"/>
    <property type="project" value="UniProtKB-KW"/>
</dbReference>
<dbReference type="PANTHER" id="PTHR47963:SF9">
    <property type="entry name" value="CRISPR-ASSOCIATED ENDONUCLEASE_HELICASE CAS3"/>
    <property type="match status" value="1"/>
</dbReference>
<dbReference type="GO" id="GO:0003724">
    <property type="term" value="F:RNA helicase activity"/>
    <property type="evidence" value="ECO:0007669"/>
    <property type="project" value="TreeGrafter"/>
</dbReference>
<protein>
    <submittedName>
        <fullName evidence="11">CRISPR-associated helicase Cas3</fullName>
    </submittedName>
</protein>
<evidence type="ECO:0000256" key="5">
    <source>
        <dbReference type="ARBA" id="ARBA00022741"/>
    </source>
</evidence>
<dbReference type="NCBIfam" id="TIGR01587">
    <property type="entry name" value="cas3_core"/>
    <property type="match status" value="1"/>
</dbReference>
<comment type="similarity">
    <text evidence="1">In the N-terminal section; belongs to the CRISPR-associated nuclease Cas3-HD family.</text>
</comment>
<dbReference type="InterPro" id="IPR006474">
    <property type="entry name" value="Helicase_Cas3_CRISPR-ass_core"/>
</dbReference>
<comment type="caution">
    <text evidence="11">The sequence shown here is derived from an EMBL/GenBank/DDBJ whole genome shotgun (WGS) entry which is preliminary data.</text>
</comment>
<evidence type="ECO:0000256" key="1">
    <source>
        <dbReference type="ARBA" id="ARBA00006847"/>
    </source>
</evidence>
<dbReference type="AlphaFoldDB" id="A0A540W991"/>
<feature type="domain" description="HD Cas3-type" evidence="10">
    <location>
        <begin position="71"/>
        <end position="271"/>
    </location>
</feature>
<dbReference type="NCBIfam" id="TIGR01596">
    <property type="entry name" value="cas3_HD"/>
    <property type="match status" value="1"/>
</dbReference>
<dbReference type="InterPro" id="IPR050547">
    <property type="entry name" value="DEAD_box_RNA_helicases"/>
</dbReference>
<dbReference type="OrthoDB" id="9810236at2"/>
<evidence type="ECO:0000256" key="8">
    <source>
        <dbReference type="ARBA" id="ARBA00022840"/>
    </source>
</evidence>
<keyword evidence="12" id="KW-1185">Reference proteome</keyword>
<dbReference type="SUPFAM" id="SSF52540">
    <property type="entry name" value="P-loop containing nucleoside triphosphate hydrolases"/>
    <property type="match status" value="1"/>
</dbReference>
<dbReference type="InterPro" id="IPR038257">
    <property type="entry name" value="CRISPR-assoc_Cas3_HD_sf"/>
</dbReference>
<dbReference type="Pfam" id="PF18019">
    <property type="entry name" value="Cas3_HD"/>
    <property type="match status" value="1"/>
</dbReference>
<evidence type="ECO:0000256" key="4">
    <source>
        <dbReference type="ARBA" id="ARBA00022723"/>
    </source>
</evidence>
<evidence type="ECO:0000256" key="2">
    <source>
        <dbReference type="ARBA" id="ARBA00009046"/>
    </source>
</evidence>
<dbReference type="CDD" id="cd17930">
    <property type="entry name" value="DEXHc_cas3"/>
    <property type="match status" value="1"/>
</dbReference>
<keyword evidence="9" id="KW-0051">Antiviral defense</keyword>
<gene>
    <name evidence="11" type="primary">cas3</name>
    <name evidence="11" type="ORF">E6W39_29390</name>
</gene>
<dbReference type="InterPro" id="IPR054712">
    <property type="entry name" value="Cas3-like_dom"/>
</dbReference>
<keyword evidence="6" id="KW-0378">Hydrolase</keyword>
<dbReference type="GO" id="GO:0051607">
    <property type="term" value="P:defense response to virus"/>
    <property type="evidence" value="ECO:0007669"/>
    <property type="project" value="UniProtKB-KW"/>
</dbReference>
<dbReference type="GO" id="GO:0016787">
    <property type="term" value="F:hydrolase activity"/>
    <property type="evidence" value="ECO:0007669"/>
    <property type="project" value="UniProtKB-KW"/>
</dbReference>
<sequence>MFDHRIPDFHSVAASSKYLAPSLSDASPNVAAASHGIEHGAVCGVDDWWGRYEPGVLAAVAALWGKSAGRAGGVTNLLLSHMLDTAAVAELVWDRYLAPVTRWRLDELAGGPGQGRRFFAWLCGIHDCGKATPAFQHMDPAGARAVLASGLTWDRFAVGRTSWRHDKAGGKLIRRLLTANQWDAAHIDWVWPLIAGHHGKFPTLGQLGAGKPKLQGQGPAWEAAQDALVELFSYEVGYTGERPLQGVQPQRQPSRALQLQLSGLVVMCDWIASDERYFSGVDDLSRVRMPAAQDRASAAWSKLGLRGGWGHLPFPSPTAFADRFGAQPRDSQRLLLDVAGRMSGPGLLVVEGPMGEGKTKAALAAVELIAARFGVDGVFVGMPTQATSDPMFSQVRKWLEGLRGGLEEQVALLHGKRMFNREWRGLLADVEDWSLDADACFASVGEDEPDEYGMAADFEAGDHGHHVRRAPAEWFLGRRRGLLSPFAVGTIDQLLFTATRTKHVMLRAAGLAGKVVVLDEVHAADVYMSQFLKEGLWWLGQGQVPVLLLSATLPPSQRRELVAAYLAGARSAEVADVTEAIAAELAEPAGYPSVTAAWLNCGKPQFLVESTTPWRSQGLNVQVEMLPELPPETQAAERSATTAAPHKSLVELLSKRLGDRGCALVIRNTVARAQDSYEALRKVFGADVQLLHGRLHAGHRAERTEECLKLLGPPGPDRKRPGRLIVVATQLAEQSFDVDADLLVTDLAPIDLLLQRIGRLHRHDGVVRPERLAVPAVVVTGFAPHDDGPPSILPASEAIYGRYLLLRTAAQVMAAGKDGWQIPAQVPGLVAEGYGTDQGLVPLDWRQALNSAREQWTDRQNRRAAAAQDYLLTRAGEHGAPNLAGMHYAGAHGSLNEGQFEALVRDGERSVEVVLVRYDGKGPCAVSGRRLGPNGEVAPELVDDVLAGTVRLPSKLTATAEQQLSPLPGWRDHPWLRYSRALELDEAGRAQLGEFQLAYDEALGLLVSAGPTPR</sequence>
<dbReference type="Pfam" id="PF22590">
    <property type="entry name" value="Cas3-like_C_2"/>
    <property type="match status" value="1"/>
</dbReference>
<organism evidence="11 12">
    <name type="scientific">Kitasatospora acidiphila</name>
    <dbReference type="NCBI Taxonomy" id="2567942"/>
    <lineage>
        <taxon>Bacteria</taxon>
        <taxon>Bacillati</taxon>
        <taxon>Actinomycetota</taxon>
        <taxon>Actinomycetes</taxon>
        <taxon>Kitasatosporales</taxon>
        <taxon>Streptomycetaceae</taxon>
        <taxon>Kitasatospora</taxon>
    </lineage>
</organism>
<evidence type="ECO:0000313" key="11">
    <source>
        <dbReference type="EMBL" id="TQF05596.1"/>
    </source>
</evidence>